<evidence type="ECO:0000256" key="5">
    <source>
        <dbReference type="ARBA" id="ARBA00017036"/>
    </source>
</evidence>
<dbReference type="PANTHER" id="PTHR31196">
    <property type="entry name" value="RNA POLYMERASE II NUCLEAR LOCALIZATION PROTEIN SLC7A6OS-RELATED"/>
    <property type="match status" value="1"/>
</dbReference>
<evidence type="ECO:0000256" key="1">
    <source>
        <dbReference type="ARBA" id="ARBA00003202"/>
    </source>
</evidence>
<dbReference type="InterPro" id="IPR013883">
    <property type="entry name" value="TF_Iwr1_dom"/>
</dbReference>
<proteinExistence type="inferred from homology"/>
<dbReference type="InterPro" id="IPR040218">
    <property type="entry name" value="SLC7A6OS"/>
</dbReference>
<evidence type="ECO:0000256" key="8">
    <source>
        <dbReference type="ARBA" id="ARBA00022927"/>
    </source>
</evidence>
<dbReference type="EMBL" id="GEEE01006875">
    <property type="protein sequence ID" value="JAP56350.1"/>
    <property type="molecule type" value="Transcribed_RNA"/>
</dbReference>
<evidence type="ECO:0000256" key="3">
    <source>
        <dbReference type="ARBA" id="ARBA00004496"/>
    </source>
</evidence>
<dbReference type="PANTHER" id="PTHR31196:SF2">
    <property type="entry name" value="RNA POLYMERASE II NUCLEAR LOCALIZATION PROTEIN SLC7A6OS-RELATED"/>
    <property type="match status" value="1"/>
</dbReference>
<keyword evidence="8" id="KW-0653">Protein transport</keyword>
<feature type="region of interest" description="Disordered" evidence="10">
    <location>
        <begin position="115"/>
        <end position="143"/>
    </location>
</feature>
<evidence type="ECO:0000256" key="6">
    <source>
        <dbReference type="ARBA" id="ARBA00022448"/>
    </source>
</evidence>
<feature type="region of interest" description="Disordered" evidence="10">
    <location>
        <begin position="239"/>
        <end position="310"/>
    </location>
</feature>
<organism evidence="12">
    <name type="scientific">Schistocephalus solidus</name>
    <name type="common">Tapeworm</name>
    <dbReference type="NCBI Taxonomy" id="70667"/>
    <lineage>
        <taxon>Eukaryota</taxon>
        <taxon>Metazoa</taxon>
        <taxon>Spiralia</taxon>
        <taxon>Lophotrochozoa</taxon>
        <taxon>Platyhelminthes</taxon>
        <taxon>Cestoda</taxon>
        <taxon>Eucestoda</taxon>
        <taxon>Diphyllobothriidea</taxon>
        <taxon>Diphyllobothriidae</taxon>
        <taxon>Schistocephalus</taxon>
    </lineage>
</organism>
<evidence type="ECO:0000256" key="2">
    <source>
        <dbReference type="ARBA" id="ARBA00004123"/>
    </source>
</evidence>
<keyword evidence="9" id="KW-0539">Nucleus</keyword>
<sequence length="324" mass="36396">MENTSPGDSKRTKTEVDSSTLLLRVKRPFSEPPVECFNTVPYKKRCQWYPEVKKVKCFRYVGSTTLDEGGLDALQDMGAVGARRIFWTSTSTACVINPEDEKKIDFQVHLSAAKRRLSPSPSSSPKRRSRSPLEVIATLPTESGPSSSKCLRVIDLESCSSSAPATDPLAITMNGLRLVATPVEPPKVESEVSTMASDNNFVYDVYRIDPGARTQYPNSAEGSDLERSPHQYVYVDVEDAEYKNDGEIFDDDSDSNSESNWRNDYPDDDDEFAYLDKDDENSEDDDNDNDYNDTSDEDDELSRHRPYQSRRVLFSGDPFASLLL</sequence>
<evidence type="ECO:0000313" key="12">
    <source>
        <dbReference type="EMBL" id="JAP56350.1"/>
    </source>
</evidence>
<evidence type="ECO:0000259" key="11">
    <source>
        <dbReference type="Pfam" id="PF08574"/>
    </source>
</evidence>
<dbReference type="Pfam" id="PF08574">
    <property type="entry name" value="Iwr1"/>
    <property type="match status" value="1"/>
</dbReference>
<evidence type="ECO:0000256" key="10">
    <source>
        <dbReference type="SAM" id="MobiDB-lite"/>
    </source>
</evidence>
<keyword evidence="7" id="KW-0963">Cytoplasm</keyword>
<feature type="compositionally biased region" description="Acidic residues" evidence="10">
    <location>
        <begin position="266"/>
        <end position="300"/>
    </location>
</feature>
<keyword evidence="6" id="KW-0813">Transport</keyword>
<evidence type="ECO:0000256" key="7">
    <source>
        <dbReference type="ARBA" id="ARBA00022490"/>
    </source>
</evidence>
<comment type="similarity">
    <text evidence="4">Belongs to the IWR1/SLC7A6OS family.</text>
</comment>
<dbReference type="GO" id="GO:0032502">
    <property type="term" value="P:developmental process"/>
    <property type="evidence" value="ECO:0007669"/>
    <property type="project" value="TreeGrafter"/>
</dbReference>
<evidence type="ECO:0000256" key="9">
    <source>
        <dbReference type="ARBA" id="ARBA00023242"/>
    </source>
</evidence>
<evidence type="ECO:0000256" key="4">
    <source>
        <dbReference type="ARBA" id="ARBA00010218"/>
    </source>
</evidence>
<feature type="domain" description="Transcription factor Iwr1" evidence="11">
    <location>
        <begin position="200"/>
        <end position="269"/>
    </location>
</feature>
<comment type="subcellular location">
    <subcellularLocation>
        <location evidence="3">Cytoplasm</location>
    </subcellularLocation>
    <subcellularLocation>
        <location evidence="2">Nucleus</location>
    </subcellularLocation>
</comment>
<dbReference type="GO" id="GO:0005634">
    <property type="term" value="C:nucleus"/>
    <property type="evidence" value="ECO:0007669"/>
    <property type="project" value="UniProtKB-SubCell"/>
</dbReference>
<reference evidence="12" key="1">
    <citation type="submission" date="2016-01" db="EMBL/GenBank/DDBJ databases">
        <title>Reference transcriptome for the parasite Schistocephalus solidus: insights into the molecular evolution of parasitism.</title>
        <authorList>
            <person name="Hebert F.O."/>
            <person name="Grambauer S."/>
            <person name="Barber I."/>
            <person name="Landry C.R."/>
            <person name="Aubin-Horth N."/>
        </authorList>
    </citation>
    <scope>NUCLEOTIDE SEQUENCE</scope>
</reference>
<accession>A0A0X3PYW0</accession>
<dbReference type="GO" id="GO:0015031">
    <property type="term" value="P:protein transport"/>
    <property type="evidence" value="ECO:0007669"/>
    <property type="project" value="UniProtKB-KW"/>
</dbReference>
<gene>
    <name evidence="12" type="ORF">TR158663</name>
</gene>
<name>A0A0X3PYW0_SCHSO</name>
<dbReference type="GO" id="GO:0005737">
    <property type="term" value="C:cytoplasm"/>
    <property type="evidence" value="ECO:0007669"/>
    <property type="project" value="UniProtKB-SubCell"/>
</dbReference>
<protein>
    <recommendedName>
        <fullName evidence="5">Probable RNA polymerase II nuclear localization protein SLC7A6OS</fullName>
    </recommendedName>
</protein>
<comment type="function">
    <text evidence="1">Directs RNA polymerase II nuclear import.</text>
</comment>
<dbReference type="AlphaFoldDB" id="A0A0X3PYW0"/>